<dbReference type="Pfam" id="PF14023">
    <property type="entry name" value="Bestrophin-like"/>
    <property type="match status" value="1"/>
</dbReference>
<gene>
    <name evidence="2" type="ORF">Cvel_21286</name>
</gene>
<dbReference type="AlphaFoldDB" id="A0A0G4GCV0"/>
<keyword evidence="1" id="KW-0812">Transmembrane</keyword>
<organism evidence="2">
    <name type="scientific">Chromera velia CCMP2878</name>
    <dbReference type="NCBI Taxonomy" id="1169474"/>
    <lineage>
        <taxon>Eukaryota</taxon>
        <taxon>Sar</taxon>
        <taxon>Alveolata</taxon>
        <taxon>Colpodellida</taxon>
        <taxon>Chromeraceae</taxon>
        <taxon>Chromera</taxon>
    </lineage>
</organism>
<dbReference type="EMBL" id="CDMZ01001084">
    <property type="protein sequence ID" value="CEM26974.1"/>
    <property type="molecule type" value="Genomic_DNA"/>
</dbReference>
<accession>A0A0G4GCV0</accession>
<dbReference type="InterPro" id="IPR025333">
    <property type="entry name" value="DUF4239"/>
</dbReference>
<reference evidence="2" key="1">
    <citation type="submission" date="2014-11" db="EMBL/GenBank/DDBJ databases">
        <authorList>
            <person name="Otto D Thomas"/>
            <person name="Naeem Raeece"/>
        </authorList>
    </citation>
    <scope>NUCLEOTIDE SEQUENCE</scope>
</reference>
<feature type="transmembrane region" description="Helical" evidence="1">
    <location>
        <begin position="322"/>
        <end position="343"/>
    </location>
</feature>
<name>A0A0G4GCV0_9ALVE</name>
<sequence length="389" mass="43373">MKLWLGVSICSSVWSTQTRAFAFHSRWALPSKLDQKKSSSLVATVLRLQKKNSRKARVSRFPSFEIKEEDLKGDGGNAFTDQKVIFYSIPFVAPFVGFMLYDPLSRTLHDAVINLGKQTWVSVDGGQYQSEIITPAINGIVVPTISIVLATLVTGTLAALRDRQNVIRSCLNKEACTIKMLQETLVHVCRDAAVSHRRNTLILLYRYVGRILEESVAATAEELLVSSRIEPRDLNPAESEMQALLEYFYILDEEGEGEPCVAANSIVSLLSQLNGHRCDRLTALQNVFPVIHWSVIALLGSSLLVCFLVATDQDAMRFLDGLQLRMLFGFLCGAVSSTALLCVDLSQPFTGFFCISHAMDPLIKLRRQLQRDLQTRVGVEPKNEEGGWF</sequence>
<keyword evidence="1" id="KW-0472">Membrane</keyword>
<feature type="transmembrane region" description="Helical" evidence="1">
    <location>
        <begin position="290"/>
        <end position="310"/>
    </location>
</feature>
<proteinExistence type="predicted"/>
<evidence type="ECO:0000313" key="2">
    <source>
        <dbReference type="EMBL" id="CEM26974.1"/>
    </source>
</evidence>
<keyword evidence="1" id="KW-1133">Transmembrane helix</keyword>
<evidence type="ECO:0000256" key="1">
    <source>
        <dbReference type="SAM" id="Phobius"/>
    </source>
</evidence>
<protein>
    <submittedName>
        <fullName evidence="2">Uncharacterized protein</fullName>
    </submittedName>
</protein>
<feature type="transmembrane region" description="Helical" evidence="1">
    <location>
        <begin position="140"/>
        <end position="160"/>
    </location>
</feature>
<dbReference type="VEuPathDB" id="CryptoDB:Cvel_21286"/>